<dbReference type="GO" id="GO:0003842">
    <property type="term" value="F:L-glutamate gamma-semialdehyde dehydrogenase activity"/>
    <property type="evidence" value="ECO:0007669"/>
    <property type="project" value="UniProtKB-EC"/>
</dbReference>
<gene>
    <name evidence="10" type="primary">pruA</name>
    <name evidence="10" type="ORF">ICT70_07990</name>
</gene>
<evidence type="ECO:0000256" key="7">
    <source>
        <dbReference type="ARBA" id="ARBA00032259"/>
    </source>
</evidence>
<dbReference type="Gene3D" id="3.40.605.10">
    <property type="entry name" value="Aldehyde Dehydrogenase, Chain A, domain 1"/>
    <property type="match status" value="1"/>
</dbReference>
<sequence length="549" mass="59875">MNLLNNAVLSVPYPHNEPVLSYAPGSPERSKIKDALAELKSKQVEVPLIIGGKEVRTGDLAKIACPHDHSVTLGQYHKAGPKETQMAIDAAMAAKPAWEALRWEERAAIFLKAAELLAGPYRFLINAATMLNISKTPYQAEIDSACELIDFLRFNVYFAQQVYADQPLHSPPPIWNYVQHRPLEGFVFAIAPFNFTAIAGNLPTSPAIMGNTVVWKPASSAVYAPYYFMKLLQEAGLPDGVINFIPGSGANVGDTCLNSPDFAGIHFTGSTGVFQGMWKQIGSNIADNLYKSYPRIVGETGGKDFIFAHSSADVAPLATAIVRGAFEYQGQKCSAASRAYIPESLWEPVMAELTAQCSRIKMGDVTDFSTFFNAVIDRNAFKSITAYIDYAKESADAEIVIGGNYDDSKGFFIEPTVIVTTDPHFKTMEEEIFGPVITLYCYADADLDAALELCDTTSPYSLTGAVFAQDRVAVSKVMKKLENASGNFYINDKPTGAVVGQQPFGGARASGTNDKAGSKQNLMRWVSVRAIKENFVPPRSFEYPYMAAE</sequence>
<dbReference type="Proteomes" id="UP000632828">
    <property type="component" value="Unassembled WGS sequence"/>
</dbReference>
<dbReference type="EC" id="1.2.1.88" evidence="3"/>
<dbReference type="InterPro" id="IPR016161">
    <property type="entry name" value="Ald_DH/histidinol_DH"/>
</dbReference>
<dbReference type="SUPFAM" id="SSF53720">
    <property type="entry name" value="ALDH-like"/>
    <property type="match status" value="1"/>
</dbReference>
<dbReference type="CDD" id="cd07123">
    <property type="entry name" value="ALDH_F4-17_P5CDH"/>
    <property type="match status" value="1"/>
</dbReference>
<evidence type="ECO:0000256" key="2">
    <source>
        <dbReference type="ARBA" id="ARBA00009986"/>
    </source>
</evidence>
<keyword evidence="5" id="KW-0520">NAD</keyword>
<dbReference type="RefSeq" id="WP_191155319.1">
    <property type="nucleotide sequence ID" value="NZ_JACWUN010000007.1"/>
</dbReference>
<dbReference type="InterPro" id="IPR005931">
    <property type="entry name" value="P5CDH/ALDH4A1"/>
</dbReference>
<evidence type="ECO:0000256" key="3">
    <source>
        <dbReference type="ARBA" id="ARBA00012884"/>
    </source>
</evidence>
<keyword evidence="4 10" id="KW-0560">Oxidoreductase</keyword>
<evidence type="ECO:0000256" key="4">
    <source>
        <dbReference type="ARBA" id="ARBA00023002"/>
    </source>
</evidence>
<reference evidence="10" key="1">
    <citation type="submission" date="2020-09" db="EMBL/GenBank/DDBJ databases">
        <title>Pelobacter alkaliphilus sp. nov., a novel anaerobic arsenate-reducing bacterium from terrestrial mud volcano.</title>
        <authorList>
            <person name="Khomyakova M.A."/>
            <person name="Merkel A.Y."/>
            <person name="Slobodkin A.I."/>
        </authorList>
    </citation>
    <scope>NUCLEOTIDE SEQUENCE</scope>
    <source>
        <strain evidence="10">M08fum</strain>
    </source>
</reference>
<dbReference type="Gene3D" id="3.40.309.10">
    <property type="entry name" value="Aldehyde Dehydrogenase, Chain A, domain 2"/>
    <property type="match status" value="1"/>
</dbReference>
<dbReference type="InterPro" id="IPR016162">
    <property type="entry name" value="Ald_DH_N"/>
</dbReference>
<evidence type="ECO:0000313" key="10">
    <source>
        <dbReference type="EMBL" id="MBD1400610.1"/>
    </source>
</evidence>
<feature type="domain" description="Aldehyde dehydrogenase" evidence="9">
    <location>
        <begin position="62"/>
        <end position="530"/>
    </location>
</feature>
<keyword evidence="6" id="KW-0642">Proline metabolism</keyword>
<dbReference type="InterPro" id="IPR016160">
    <property type="entry name" value="Ald_DH_CS_CYS"/>
</dbReference>
<dbReference type="InterPro" id="IPR015590">
    <property type="entry name" value="Aldehyde_DH_dom"/>
</dbReference>
<dbReference type="NCBIfam" id="TIGR01236">
    <property type="entry name" value="D1pyr5carbox1"/>
    <property type="match status" value="1"/>
</dbReference>
<dbReference type="PANTHER" id="PTHR42862:SF1">
    <property type="entry name" value="DELTA-1-PYRROLINE-5-CARBOXYLATE DEHYDROGENASE 2, ISOFORM A-RELATED"/>
    <property type="match status" value="1"/>
</dbReference>
<dbReference type="GO" id="GO:0009898">
    <property type="term" value="C:cytoplasmic side of plasma membrane"/>
    <property type="evidence" value="ECO:0007669"/>
    <property type="project" value="TreeGrafter"/>
</dbReference>
<dbReference type="InterPro" id="IPR016163">
    <property type="entry name" value="Ald_DH_C"/>
</dbReference>
<evidence type="ECO:0000256" key="5">
    <source>
        <dbReference type="ARBA" id="ARBA00023027"/>
    </source>
</evidence>
<dbReference type="AlphaFoldDB" id="A0A8J6QUQ8"/>
<dbReference type="FunFam" id="3.40.309.10:FF:000005">
    <property type="entry name" value="1-pyrroline-5-carboxylate dehydrogenase 1"/>
    <property type="match status" value="1"/>
</dbReference>
<accession>A0A8J6QUQ8</accession>
<dbReference type="GO" id="GO:0010133">
    <property type="term" value="P:L-proline catabolic process to L-glutamate"/>
    <property type="evidence" value="ECO:0007669"/>
    <property type="project" value="UniProtKB-UniPathway"/>
</dbReference>
<proteinExistence type="inferred from homology"/>
<protein>
    <recommendedName>
        <fullName evidence="7">L-glutamate gamma-semialdehyde dehydrogenase</fullName>
        <ecNumber evidence="3">1.2.1.88</ecNumber>
    </recommendedName>
    <alternativeName>
        <fullName evidence="7">L-glutamate gamma-semialdehyde dehydrogenase</fullName>
    </alternativeName>
</protein>
<dbReference type="EMBL" id="JACWUN010000007">
    <property type="protein sequence ID" value="MBD1400610.1"/>
    <property type="molecule type" value="Genomic_DNA"/>
</dbReference>
<name>A0A8J6QUQ8_9BACT</name>
<organism evidence="10 11">
    <name type="scientific">Pelovirga terrestris</name>
    <dbReference type="NCBI Taxonomy" id="2771352"/>
    <lineage>
        <taxon>Bacteria</taxon>
        <taxon>Pseudomonadati</taxon>
        <taxon>Thermodesulfobacteriota</taxon>
        <taxon>Desulfuromonadia</taxon>
        <taxon>Geobacterales</taxon>
        <taxon>Geobacteraceae</taxon>
        <taxon>Pelovirga</taxon>
    </lineage>
</organism>
<comment type="catalytic activity">
    <reaction evidence="8">
        <text>L-glutamate 5-semialdehyde + NAD(+) + H2O = L-glutamate + NADH + 2 H(+)</text>
        <dbReference type="Rhea" id="RHEA:30235"/>
        <dbReference type="ChEBI" id="CHEBI:15377"/>
        <dbReference type="ChEBI" id="CHEBI:15378"/>
        <dbReference type="ChEBI" id="CHEBI:29985"/>
        <dbReference type="ChEBI" id="CHEBI:57540"/>
        <dbReference type="ChEBI" id="CHEBI:57945"/>
        <dbReference type="ChEBI" id="CHEBI:58066"/>
        <dbReference type="EC" id="1.2.1.88"/>
    </reaction>
</comment>
<evidence type="ECO:0000256" key="6">
    <source>
        <dbReference type="ARBA" id="ARBA00023062"/>
    </source>
</evidence>
<dbReference type="FunFam" id="3.40.605.10:FF:000006">
    <property type="entry name" value="1-pyrroline-5-carboxylate dehydrogenase"/>
    <property type="match status" value="1"/>
</dbReference>
<dbReference type="GO" id="GO:0004657">
    <property type="term" value="F:proline dehydrogenase activity"/>
    <property type="evidence" value="ECO:0007669"/>
    <property type="project" value="UniProtKB-ARBA"/>
</dbReference>
<comment type="similarity">
    <text evidence="2">Belongs to the aldehyde dehydrogenase family.</text>
</comment>
<comment type="pathway">
    <text evidence="1">Amino-acid degradation; L-proline degradation into L-glutamate; L-glutamate from L-proline: step 2/2.</text>
</comment>
<evidence type="ECO:0000313" key="11">
    <source>
        <dbReference type="Proteomes" id="UP000632828"/>
    </source>
</evidence>
<dbReference type="UniPathway" id="UPA00261">
    <property type="reaction ID" value="UER00374"/>
</dbReference>
<dbReference type="PANTHER" id="PTHR42862">
    <property type="entry name" value="DELTA-1-PYRROLINE-5-CARBOXYLATE DEHYDROGENASE 1, ISOFORM A-RELATED"/>
    <property type="match status" value="1"/>
</dbReference>
<dbReference type="PROSITE" id="PS00070">
    <property type="entry name" value="ALDEHYDE_DEHYDR_CYS"/>
    <property type="match status" value="1"/>
</dbReference>
<evidence type="ECO:0000256" key="8">
    <source>
        <dbReference type="ARBA" id="ARBA00048142"/>
    </source>
</evidence>
<dbReference type="InterPro" id="IPR050485">
    <property type="entry name" value="Proline_metab_enzyme"/>
</dbReference>
<comment type="caution">
    <text evidence="10">The sequence shown here is derived from an EMBL/GenBank/DDBJ whole genome shotgun (WGS) entry which is preliminary data.</text>
</comment>
<dbReference type="Pfam" id="PF00171">
    <property type="entry name" value="Aldedh"/>
    <property type="match status" value="1"/>
</dbReference>
<keyword evidence="11" id="KW-1185">Reference proteome</keyword>
<evidence type="ECO:0000256" key="1">
    <source>
        <dbReference type="ARBA" id="ARBA00004786"/>
    </source>
</evidence>
<evidence type="ECO:0000259" key="9">
    <source>
        <dbReference type="Pfam" id="PF00171"/>
    </source>
</evidence>